<feature type="region of interest" description="Disordered" evidence="1">
    <location>
        <begin position="400"/>
        <end position="513"/>
    </location>
</feature>
<protein>
    <submittedName>
        <fullName evidence="2">Uncharacterized protein</fullName>
    </submittedName>
</protein>
<evidence type="ECO:0000256" key="1">
    <source>
        <dbReference type="SAM" id="MobiDB-lite"/>
    </source>
</evidence>
<gene>
    <name evidence="2" type="ORF">H634G_11303</name>
</gene>
<feature type="compositionally biased region" description="Basic and acidic residues" evidence="1">
    <location>
        <begin position="203"/>
        <end position="214"/>
    </location>
</feature>
<dbReference type="STRING" id="1291518.A0A0D9NHP8"/>
<reference evidence="3" key="1">
    <citation type="journal article" date="2014" name="BMC Genomics">
        <title>The genome sequence of the biocontrol fungus Metarhizium anisopliae and comparative genomics of Metarhizium species.</title>
        <authorList>
            <person name="Pattemore J.A."/>
            <person name="Hane J.K."/>
            <person name="Williams A.H."/>
            <person name="Wilson B.A."/>
            <person name="Stodart B.J."/>
            <person name="Ash G.J."/>
        </authorList>
    </citation>
    <scope>NUCLEOTIDE SEQUENCE [LARGE SCALE GENOMIC DNA]</scope>
    <source>
        <strain evidence="3">BRIP 53293</strain>
    </source>
</reference>
<dbReference type="AlphaFoldDB" id="A0A0D9NHP8"/>
<sequence>MSAPNEHVSLVTRSVMPVSQDETVAEGWRMRDESKSNKKGCSLKEGQQTDGTEATETILSPPPHQGYGIPSNEPAPAAPSGVMEVPSDKISTSENSEEAPAQLASGIHELDISSGHIYKPHTNASTDRGDLFPGQSSGPYPNTSTSPLGFWDTSKDVPASSVLESWTEEDRLKFGIHEGMDVNHGLPPFDENVCEYHTASSNRKSDDGIHDSSTHKPSASSVALGNRTESYGGINVTFGLPQWIETKFSETGETSEKNSNQHHLGAPFVQVSGLSPTPPRKDTDCKALRSVPLSAVGTPAATESYTPPVTKPAIQVQLVTGAQETRDKSRIKNSAAIWDTDADFDLNEGSRKMTEEDLARLDLQSWWKEDLSDVTTGLPLISKEDLPGLENVCEESLFSVGGPAAEDSGENVTERKTGIHRGRRRPPTANASSLLEMKVNPSIDFFGTTNQQGSPGHTLPSASSDWQPQRATQEPQPNDSVRAAIVTDSELADGSGWVKVEMETENPGQTGNV</sequence>
<organism evidence="2 3">
    <name type="scientific">Metarhizium anisopliae BRIP 53293</name>
    <dbReference type="NCBI Taxonomy" id="1291518"/>
    <lineage>
        <taxon>Eukaryota</taxon>
        <taxon>Fungi</taxon>
        <taxon>Dikarya</taxon>
        <taxon>Ascomycota</taxon>
        <taxon>Pezizomycotina</taxon>
        <taxon>Sordariomycetes</taxon>
        <taxon>Hypocreomycetidae</taxon>
        <taxon>Hypocreales</taxon>
        <taxon>Clavicipitaceae</taxon>
        <taxon>Metarhizium</taxon>
    </lineage>
</organism>
<feature type="compositionally biased region" description="Polar residues" evidence="1">
    <location>
        <begin position="215"/>
        <end position="225"/>
    </location>
</feature>
<evidence type="ECO:0000313" key="2">
    <source>
        <dbReference type="EMBL" id="KJK73461.1"/>
    </source>
</evidence>
<accession>A0A0D9NHP8</accession>
<feature type="region of interest" description="Disordered" evidence="1">
    <location>
        <begin position="117"/>
        <end position="138"/>
    </location>
</feature>
<feature type="region of interest" description="Disordered" evidence="1">
    <location>
        <begin position="200"/>
        <end position="225"/>
    </location>
</feature>
<dbReference type="EMBL" id="KE384831">
    <property type="protein sequence ID" value="KJK73461.1"/>
    <property type="molecule type" value="Genomic_DNA"/>
</dbReference>
<dbReference type="OrthoDB" id="4939479at2759"/>
<feature type="compositionally biased region" description="Polar residues" evidence="1">
    <location>
        <begin position="447"/>
        <end position="479"/>
    </location>
</feature>
<evidence type="ECO:0000313" key="3">
    <source>
        <dbReference type="Proteomes" id="UP000054544"/>
    </source>
</evidence>
<dbReference type="Proteomes" id="UP000054544">
    <property type="component" value="Unassembled WGS sequence"/>
</dbReference>
<keyword evidence="3" id="KW-1185">Reference proteome</keyword>
<name>A0A0D9NHP8_METAN</name>
<proteinExistence type="predicted"/>
<feature type="region of interest" description="Disordered" evidence="1">
    <location>
        <begin position="22"/>
        <end position="102"/>
    </location>
</feature>
<feature type="compositionally biased region" description="Polar residues" evidence="1">
    <location>
        <begin position="45"/>
        <end position="58"/>
    </location>
</feature>